<feature type="transmembrane region" description="Helical" evidence="9">
    <location>
        <begin position="215"/>
        <end position="236"/>
    </location>
</feature>
<keyword evidence="10" id="KW-0732">Signal</keyword>
<dbReference type="Gene3D" id="1.20.1070.10">
    <property type="entry name" value="Rhodopsin 7-helix transmembrane proteins"/>
    <property type="match status" value="1"/>
</dbReference>
<dbReference type="GO" id="GO:0007200">
    <property type="term" value="P:phospholipase C-activating G protein-coupled receptor signaling pathway"/>
    <property type="evidence" value="ECO:0007669"/>
    <property type="project" value="TreeGrafter"/>
</dbReference>
<evidence type="ECO:0000313" key="13">
    <source>
        <dbReference type="Proteomes" id="UP001205998"/>
    </source>
</evidence>
<evidence type="ECO:0000256" key="9">
    <source>
        <dbReference type="SAM" id="Phobius"/>
    </source>
</evidence>
<keyword evidence="5 9" id="KW-0472">Membrane</keyword>
<evidence type="ECO:0000256" key="4">
    <source>
        <dbReference type="ARBA" id="ARBA00023040"/>
    </source>
</evidence>
<keyword evidence="8" id="KW-0807">Transducer</keyword>
<name>A0AAD5AHI1_SILAS</name>
<dbReference type="SUPFAM" id="SSF81321">
    <property type="entry name" value="Family A G protein-coupled receptor-like"/>
    <property type="match status" value="1"/>
</dbReference>
<feature type="transmembrane region" description="Helical" evidence="9">
    <location>
        <begin position="134"/>
        <end position="158"/>
    </location>
</feature>
<feature type="non-terminal residue" evidence="12">
    <location>
        <position position="240"/>
    </location>
</feature>
<sequence length="240" mass="27045">QILSSLVGLPLNCYMLFLLFTEGVRKDIDVTFNVSQCASEILLSFTAPLSIACHLNSDLCVVKALGFFWGISMSARCHFQCCVCLERYIAVVHPITFLKYNRARYRLPCAVVSWIDSLVCAVSTMFSFPQLPFSTLAAIFSFLFIVDLFCFLMILKALRETGPCDMESDEAGGKAFKRRAFKLVCVNLMVSLVQSLPLLYLFFVRQKFSLEVFNFGIAISLCMNFSAGFVHPIVFLHRAK</sequence>
<evidence type="ECO:0000256" key="10">
    <source>
        <dbReference type="SAM" id="SignalP"/>
    </source>
</evidence>
<evidence type="ECO:0000256" key="6">
    <source>
        <dbReference type="ARBA" id="ARBA00023170"/>
    </source>
</evidence>
<keyword evidence="7" id="KW-0325">Glycoprotein</keyword>
<proteinExistence type="predicted"/>
<keyword evidence="2 9" id="KW-0812">Transmembrane</keyword>
<dbReference type="Proteomes" id="UP001205998">
    <property type="component" value="Unassembled WGS sequence"/>
</dbReference>
<dbReference type="GO" id="GO:0004930">
    <property type="term" value="F:G protein-coupled receptor activity"/>
    <property type="evidence" value="ECO:0007669"/>
    <property type="project" value="UniProtKB-KW"/>
</dbReference>
<dbReference type="AlphaFoldDB" id="A0AAD5AHI1"/>
<evidence type="ECO:0000256" key="8">
    <source>
        <dbReference type="ARBA" id="ARBA00023224"/>
    </source>
</evidence>
<dbReference type="PANTHER" id="PTHR24232">
    <property type="entry name" value="G-PROTEIN COUPLED RECEPTOR"/>
    <property type="match status" value="1"/>
</dbReference>
<accession>A0AAD5AHI1</accession>
<evidence type="ECO:0000256" key="1">
    <source>
        <dbReference type="ARBA" id="ARBA00004141"/>
    </source>
</evidence>
<dbReference type="GO" id="GO:0035025">
    <property type="term" value="P:positive regulation of Rho protein signal transduction"/>
    <property type="evidence" value="ECO:0007669"/>
    <property type="project" value="TreeGrafter"/>
</dbReference>
<evidence type="ECO:0000256" key="7">
    <source>
        <dbReference type="ARBA" id="ARBA00023180"/>
    </source>
</evidence>
<organism evidence="12 13">
    <name type="scientific">Silurus asotus</name>
    <name type="common">Amur catfish</name>
    <name type="synonym">Parasilurus asotus</name>
    <dbReference type="NCBI Taxonomy" id="30991"/>
    <lineage>
        <taxon>Eukaryota</taxon>
        <taxon>Metazoa</taxon>
        <taxon>Chordata</taxon>
        <taxon>Craniata</taxon>
        <taxon>Vertebrata</taxon>
        <taxon>Euteleostomi</taxon>
        <taxon>Actinopterygii</taxon>
        <taxon>Neopterygii</taxon>
        <taxon>Teleostei</taxon>
        <taxon>Ostariophysi</taxon>
        <taxon>Siluriformes</taxon>
        <taxon>Siluridae</taxon>
        <taxon>Silurus</taxon>
    </lineage>
</organism>
<keyword evidence="13" id="KW-1185">Reference proteome</keyword>
<dbReference type="PANTHER" id="PTHR24232:SF85">
    <property type="entry name" value="G-PROTEIN COUPLED RECEPTOR 4"/>
    <property type="match status" value="1"/>
</dbReference>
<evidence type="ECO:0000259" key="11">
    <source>
        <dbReference type="PROSITE" id="PS50262"/>
    </source>
</evidence>
<comment type="subcellular location">
    <subcellularLocation>
        <location evidence="1">Membrane</location>
        <topology evidence="1">Multi-pass membrane protein</topology>
    </subcellularLocation>
</comment>
<protein>
    <submittedName>
        <fullName evidence="12">Uracil nucleotide/cysteinyl leukotriene receptor-like</fullName>
    </submittedName>
</protein>
<dbReference type="GO" id="GO:0005886">
    <property type="term" value="C:plasma membrane"/>
    <property type="evidence" value="ECO:0007669"/>
    <property type="project" value="TreeGrafter"/>
</dbReference>
<evidence type="ECO:0000256" key="5">
    <source>
        <dbReference type="ARBA" id="ARBA00023136"/>
    </source>
</evidence>
<comment type="caution">
    <text evidence="12">The sequence shown here is derived from an EMBL/GenBank/DDBJ whole genome shotgun (WGS) entry which is preliminary data.</text>
</comment>
<feature type="chain" id="PRO_5042160297" evidence="10">
    <location>
        <begin position="27"/>
        <end position="240"/>
    </location>
</feature>
<gene>
    <name evidence="12" type="ORF">C0J50_24053</name>
</gene>
<evidence type="ECO:0000256" key="3">
    <source>
        <dbReference type="ARBA" id="ARBA00022989"/>
    </source>
</evidence>
<keyword evidence="6 12" id="KW-0675">Receptor</keyword>
<dbReference type="PROSITE" id="PS50262">
    <property type="entry name" value="G_PROTEIN_RECEP_F1_2"/>
    <property type="match status" value="1"/>
</dbReference>
<dbReference type="InterPro" id="IPR017452">
    <property type="entry name" value="GPCR_Rhodpsn_7TM"/>
</dbReference>
<feature type="transmembrane region" description="Helical" evidence="9">
    <location>
        <begin position="179"/>
        <end position="203"/>
    </location>
</feature>
<keyword evidence="3 9" id="KW-1133">Transmembrane helix</keyword>
<feature type="signal peptide" evidence="10">
    <location>
        <begin position="1"/>
        <end position="26"/>
    </location>
</feature>
<feature type="non-terminal residue" evidence="12">
    <location>
        <position position="1"/>
    </location>
</feature>
<reference evidence="12" key="1">
    <citation type="submission" date="2018-07" db="EMBL/GenBank/DDBJ databases">
        <title>Comparative genomics of catfishes provides insights into carnivory and benthic adaptation.</title>
        <authorList>
            <person name="Zhang Y."/>
            <person name="Wang D."/>
            <person name="Peng Z."/>
            <person name="Zheng S."/>
            <person name="Shao F."/>
            <person name="Tao W."/>
        </authorList>
    </citation>
    <scope>NUCLEOTIDE SEQUENCE</scope>
    <source>
        <strain evidence="12">Chongqing</strain>
    </source>
</reference>
<feature type="domain" description="G-protein coupled receptors family 1 profile" evidence="11">
    <location>
        <begin position="11"/>
        <end position="235"/>
    </location>
</feature>
<dbReference type="EMBL" id="MU551732">
    <property type="protein sequence ID" value="KAI5616386.1"/>
    <property type="molecule type" value="Genomic_DNA"/>
</dbReference>
<keyword evidence="4" id="KW-0297">G-protein coupled receptor</keyword>
<evidence type="ECO:0000313" key="12">
    <source>
        <dbReference type="EMBL" id="KAI5616386.1"/>
    </source>
</evidence>
<evidence type="ECO:0000256" key="2">
    <source>
        <dbReference type="ARBA" id="ARBA00022692"/>
    </source>
</evidence>